<reference evidence="2" key="2">
    <citation type="journal article" date="2008" name="Nucleic Acids Res.">
        <title>The rice annotation project database (RAP-DB): 2008 update.</title>
        <authorList>
            <consortium name="The rice annotation project (RAP)"/>
        </authorList>
    </citation>
    <scope>GENOME REANNOTATION</scope>
    <source>
        <strain evidence="2">cv. Nipponbare</strain>
    </source>
</reference>
<proteinExistence type="predicted"/>
<name>Q6YTY6_ORYSJ</name>
<gene>
    <name evidence="1" type="primary">P0598D02.39</name>
</gene>
<dbReference type="AlphaFoldDB" id="Q6YTY6"/>
<organism evidence="1 2">
    <name type="scientific">Oryza sativa subsp. japonica</name>
    <name type="common">Rice</name>
    <dbReference type="NCBI Taxonomy" id="39947"/>
    <lineage>
        <taxon>Eukaryota</taxon>
        <taxon>Viridiplantae</taxon>
        <taxon>Streptophyta</taxon>
        <taxon>Embryophyta</taxon>
        <taxon>Tracheophyta</taxon>
        <taxon>Spermatophyta</taxon>
        <taxon>Magnoliopsida</taxon>
        <taxon>Liliopsida</taxon>
        <taxon>Poales</taxon>
        <taxon>Poaceae</taxon>
        <taxon>BOP clade</taxon>
        <taxon>Oryzoideae</taxon>
        <taxon>Oryzeae</taxon>
        <taxon>Oryzinae</taxon>
        <taxon>Oryza</taxon>
        <taxon>Oryza sativa</taxon>
    </lineage>
</organism>
<evidence type="ECO:0000313" key="1">
    <source>
        <dbReference type="EMBL" id="BAD17741.1"/>
    </source>
</evidence>
<accession>Q6YTY6</accession>
<evidence type="ECO:0000313" key="2">
    <source>
        <dbReference type="Proteomes" id="UP000000763"/>
    </source>
</evidence>
<reference evidence="2" key="1">
    <citation type="journal article" date="2005" name="Nature">
        <title>The map-based sequence of the rice genome.</title>
        <authorList>
            <consortium name="International rice genome sequencing project (IRGSP)"/>
            <person name="Matsumoto T."/>
            <person name="Wu J."/>
            <person name="Kanamori H."/>
            <person name="Katayose Y."/>
            <person name="Fujisawa M."/>
            <person name="Namiki N."/>
            <person name="Mizuno H."/>
            <person name="Yamamoto K."/>
            <person name="Antonio B.A."/>
            <person name="Baba T."/>
            <person name="Sakata K."/>
            <person name="Nagamura Y."/>
            <person name="Aoki H."/>
            <person name="Arikawa K."/>
            <person name="Arita K."/>
            <person name="Bito T."/>
            <person name="Chiden Y."/>
            <person name="Fujitsuka N."/>
            <person name="Fukunaka R."/>
            <person name="Hamada M."/>
            <person name="Harada C."/>
            <person name="Hayashi A."/>
            <person name="Hijishita S."/>
            <person name="Honda M."/>
            <person name="Hosokawa S."/>
            <person name="Ichikawa Y."/>
            <person name="Idonuma A."/>
            <person name="Iijima M."/>
            <person name="Ikeda M."/>
            <person name="Ikeno M."/>
            <person name="Ito K."/>
            <person name="Ito S."/>
            <person name="Ito T."/>
            <person name="Ito Y."/>
            <person name="Ito Y."/>
            <person name="Iwabuchi A."/>
            <person name="Kamiya K."/>
            <person name="Karasawa W."/>
            <person name="Kurita K."/>
            <person name="Katagiri S."/>
            <person name="Kikuta A."/>
            <person name="Kobayashi H."/>
            <person name="Kobayashi N."/>
            <person name="Machita K."/>
            <person name="Maehara T."/>
            <person name="Masukawa M."/>
            <person name="Mizubayashi T."/>
            <person name="Mukai Y."/>
            <person name="Nagasaki H."/>
            <person name="Nagata Y."/>
            <person name="Naito S."/>
            <person name="Nakashima M."/>
            <person name="Nakama Y."/>
            <person name="Nakamichi Y."/>
            <person name="Nakamura M."/>
            <person name="Meguro A."/>
            <person name="Negishi M."/>
            <person name="Ohta I."/>
            <person name="Ohta T."/>
            <person name="Okamoto M."/>
            <person name="Ono N."/>
            <person name="Saji S."/>
            <person name="Sakaguchi M."/>
            <person name="Sakai K."/>
            <person name="Shibata M."/>
            <person name="Shimokawa T."/>
            <person name="Song J."/>
            <person name="Takazaki Y."/>
            <person name="Terasawa K."/>
            <person name="Tsugane M."/>
            <person name="Tsuji K."/>
            <person name="Ueda S."/>
            <person name="Waki K."/>
            <person name="Yamagata H."/>
            <person name="Yamamoto M."/>
            <person name="Yamamoto S."/>
            <person name="Yamane H."/>
            <person name="Yoshiki S."/>
            <person name="Yoshihara R."/>
            <person name="Yukawa K."/>
            <person name="Zhong H."/>
            <person name="Yano M."/>
            <person name="Yuan Q."/>
            <person name="Ouyang S."/>
            <person name="Liu J."/>
            <person name="Jones K.M."/>
            <person name="Gansberger K."/>
            <person name="Moffat K."/>
            <person name="Hill J."/>
            <person name="Bera J."/>
            <person name="Fadrosh D."/>
            <person name="Jin S."/>
            <person name="Johri S."/>
            <person name="Kim M."/>
            <person name="Overton L."/>
            <person name="Reardon M."/>
            <person name="Tsitrin T."/>
            <person name="Vuong H."/>
            <person name="Weaver B."/>
            <person name="Ciecko A."/>
            <person name="Tallon L."/>
            <person name="Jackson J."/>
            <person name="Pai G."/>
            <person name="Aken S.V."/>
            <person name="Utterback T."/>
            <person name="Reidmuller S."/>
            <person name="Feldblyum T."/>
            <person name="Hsiao J."/>
            <person name="Zismann V."/>
            <person name="Iobst S."/>
            <person name="de Vazeille A.R."/>
            <person name="Buell C.R."/>
            <person name="Ying K."/>
            <person name="Li Y."/>
            <person name="Lu T."/>
            <person name="Huang Y."/>
            <person name="Zhao Q."/>
            <person name="Feng Q."/>
            <person name="Zhang L."/>
            <person name="Zhu J."/>
            <person name="Weng Q."/>
            <person name="Mu J."/>
            <person name="Lu Y."/>
            <person name="Fan D."/>
            <person name="Liu Y."/>
            <person name="Guan J."/>
            <person name="Zhang Y."/>
            <person name="Yu S."/>
            <person name="Liu X."/>
            <person name="Zhang Y."/>
            <person name="Hong G."/>
            <person name="Han B."/>
            <person name="Choisne N."/>
            <person name="Demange N."/>
            <person name="Orjeda G."/>
            <person name="Samain S."/>
            <person name="Cattolico L."/>
            <person name="Pelletier E."/>
            <person name="Couloux A."/>
            <person name="Segurens B."/>
            <person name="Wincker P."/>
            <person name="D'Hont A."/>
            <person name="Scarpelli C."/>
            <person name="Weissenbach J."/>
            <person name="Salanoubat M."/>
            <person name="Quetier F."/>
            <person name="Yu Y."/>
            <person name="Kim H.R."/>
            <person name="Rambo T."/>
            <person name="Currie J."/>
            <person name="Collura K."/>
            <person name="Luo M."/>
            <person name="Yang T."/>
            <person name="Ammiraju J.S.S."/>
            <person name="Engler F."/>
            <person name="Soderlund C."/>
            <person name="Wing R.A."/>
            <person name="Palmer L.E."/>
            <person name="de la Bastide M."/>
            <person name="Spiegel L."/>
            <person name="Nascimento L."/>
            <person name="Zutavern T."/>
            <person name="O'Shaughnessy A."/>
            <person name="Dike S."/>
            <person name="Dedhia N."/>
            <person name="Preston R."/>
            <person name="Balija V."/>
            <person name="McCombie W.R."/>
            <person name="Chow T."/>
            <person name="Chen H."/>
            <person name="Chung M."/>
            <person name="Chen C."/>
            <person name="Shaw J."/>
            <person name="Wu H."/>
            <person name="Hsiao K."/>
            <person name="Chao Y."/>
            <person name="Chu M."/>
            <person name="Cheng C."/>
            <person name="Hour A."/>
            <person name="Lee P."/>
            <person name="Lin S."/>
            <person name="Lin Y."/>
            <person name="Liou J."/>
            <person name="Liu S."/>
            <person name="Hsing Y."/>
            <person name="Raghuvanshi S."/>
            <person name="Mohanty A."/>
            <person name="Bharti A.K."/>
            <person name="Gaur A."/>
            <person name="Gupta V."/>
            <person name="Kumar D."/>
            <person name="Ravi V."/>
            <person name="Vij S."/>
            <person name="Kapur A."/>
            <person name="Khurana P."/>
            <person name="Khurana P."/>
            <person name="Khurana J.P."/>
            <person name="Tyagi A.K."/>
            <person name="Gaikwad K."/>
            <person name="Singh A."/>
            <person name="Dalal V."/>
            <person name="Srivastava S."/>
            <person name="Dixit A."/>
            <person name="Pal A.K."/>
            <person name="Ghazi I.A."/>
            <person name="Yadav M."/>
            <person name="Pandit A."/>
            <person name="Bhargava A."/>
            <person name="Sureshbabu K."/>
            <person name="Batra K."/>
            <person name="Sharma T.R."/>
            <person name="Mohapatra T."/>
            <person name="Singh N.K."/>
            <person name="Messing J."/>
            <person name="Nelson A.B."/>
            <person name="Fuks G."/>
            <person name="Kavchok S."/>
            <person name="Keizer G."/>
            <person name="Linton E."/>
            <person name="Llaca V."/>
            <person name="Song R."/>
            <person name="Tanyolac B."/>
            <person name="Young S."/>
            <person name="Ho-Il K."/>
            <person name="Hahn J.H."/>
            <person name="Sangsakoo G."/>
            <person name="Vanavichit A."/>
            <person name="de Mattos Luiz.A.T."/>
            <person name="Zimmer P.D."/>
            <person name="Malone G."/>
            <person name="Dellagostin O."/>
            <person name="de Oliveira A.C."/>
            <person name="Bevan M."/>
            <person name="Bancroft I."/>
            <person name="Minx P."/>
            <person name="Cordum H."/>
            <person name="Wilson R."/>
            <person name="Cheng Z."/>
            <person name="Jin W."/>
            <person name="Jiang J."/>
            <person name="Leong S.A."/>
            <person name="Iwama H."/>
            <person name="Gojobori T."/>
            <person name="Itoh T."/>
            <person name="Niimura Y."/>
            <person name="Fujii Y."/>
            <person name="Habara T."/>
            <person name="Sakai H."/>
            <person name="Sato Y."/>
            <person name="Wilson G."/>
            <person name="Kumar K."/>
            <person name="McCouch S."/>
            <person name="Juretic N."/>
            <person name="Hoen D."/>
            <person name="Wright S."/>
            <person name="Bruskiewich R."/>
            <person name="Bureau T."/>
            <person name="Miyao A."/>
            <person name="Hirochika H."/>
            <person name="Nishikawa T."/>
            <person name="Kadowaki K."/>
            <person name="Sugiura M."/>
            <person name="Burr B."/>
            <person name="Sasaki T."/>
        </authorList>
    </citation>
    <scope>NUCLEOTIDE SEQUENCE [LARGE SCALE GENOMIC DNA]</scope>
    <source>
        <strain evidence="2">cv. Nipponbare</strain>
    </source>
</reference>
<dbReference type="Proteomes" id="UP000000763">
    <property type="component" value="Chromosome 9"/>
</dbReference>
<sequence length="91" mass="9947">MANRIQVALHLHHQLLHPLALPHVAGNEVLEFLQVLLSLRGHVLQLCNTPIRGRNDFLSSFDLGEHVACAGFEQATRLPYYISAGAGRGGV</sequence>
<protein>
    <submittedName>
        <fullName evidence="1">Uncharacterized protein</fullName>
    </submittedName>
</protein>
<dbReference type="EMBL" id="AP005884">
    <property type="protein sequence ID" value="BAD17741.1"/>
    <property type="molecule type" value="Genomic_DNA"/>
</dbReference>